<evidence type="ECO:0000313" key="3">
    <source>
        <dbReference type="Proteomes" id="UP001385809"/>
    </source>
</evidence>
<gene>
    <name evidence="2" type="ORF">WCD74_00660</name>
</gene>
<sequence length="236" mass="24140">MTRPLSRRAALLLGGAALAGAVAGCSGGTTVPPPPTPDVPLLRHTRWTGRPDGPLPATGDEGVPFTTLLSNTAAQPEVRGGALVGNLPAQQSAVYLTQPLGTPVRRLGARVAFGPGSASGSVALVAWNGAPSADRVDGHLHMVFTPDRWIAGVLEGGAVREVARADYGLALPQDGTPRPVEVVVTGDTATLHLPDGTTTAVRDPRFAAGSGVVAVWEFYKDAADSAEVTFAETWAG</sequence>
<dbReference type="Proteomes" id="UP001385809">
    <property type="component" value="Unassembled WGS sequence"/>
</dbReference>
<keyword evidence="1" id="KW-0732">Signal</keyword>
<feature type="signal peptide" evidence="1">
    <location>
        <begin position="1"/>
        <end position="19"/>
    </location>
</feature>
<reference evidence="2 3" key="1">
    <citation type="submission" date="2024-03" db="EMBL/GenBank/DDBJ databases">
        <title>Actinomycetospora sp. OC33-EN08, a novel actinomycete isolated from wild orchid (Aerides multiflora).</title>
        <authorList>
            <person name="Suriyachadkun C."/>
        </authorList>
    </citation>
    <scope>NUCLEOTIDE SEQUENCE [LARGE SCALE GENOMIC DNA]</scope>
    <source>
        <strain evidence="2 3">OC33-EN08</strain>
    </source>
</reference>
<name>A0ABU8MG04_9PSEU</name>
<dbReference type="RefSeq" id="WP_337692878.1">
    <property type="nucleotide sequence ID" value="NZ_JBBEGN010000001.1"/>
</dbReference>
<dbReference type="PROSITE" id="PS51318">
    <property type="entry name" value="TAT"/>
    <property type="match status" value="1"/>
</dbReference>
<feature type="chain" id="PRO_5046631006" description="Lipoprotein" evidence="1">
    <location>
        <begin position="20"/>
        <end position="236"/>
    </location>
</feature>
<dbReference type="EMBL" id="JBBEGN010000001">
    <property type="protein sequence ID" value="MEJ2866253.1"/>
    <property type="molecule type" value="Genomic_DNA"/>
</dbReference>
<evidence type="ECO:0008006" key="4">
    <source>
        <dbReference type="Google" id="ProtNLM"/>
    </source>
</evidence>
<evidence type="ECO:0000313" key="2">
    <source>
        <dbReference type="EMBL" id="MEJ2866253.1"/>
    </source>
</evidence>
<protein>
    <recommendedName>
        <fullName evidence="4">Lipoprotein</fullName>
    </recommendedName>
</protein>
<keyword evidence="3" id="KW-1185">Reference proteome</keyword>
<accession>A0ABU8MG04</accession>
<proteinExistence type="predicted"/>
<dbReference type="PROSITE" id="PS51257">
    <property type="entry name" value="PROKAR_LIPOPROTEIN"/>
    <property type="match status" value="1"/>
</dbReference>
<organism evidence="2 3">
    <name type="scientific">Actinomycetospora aurantiaca</name>
    <dbReference type="NCBI Taxonomy" id="3129233"/>
    <lineage>
        <taxon>Bacteria</taxon>
        <taxon>Bacillati</taxon>
        <taxon>Actinomycetota</taxon>
        <taxon>Actinomycetes</taxon>
        <taxon>Pseudonocardiales</taxon>
        <taxon>Pseudonocardiaceae</taxon>
        <taxon>Actinomycetospora</taxon>
    </lineage>
</organism>
<comment type="caution">
    <text evidence="2">The sequence shown here is derived from an EMBL/GenBank/DDBJ whole genome shotgun (WGS) entry which is preliminary data.</text>
</comment>
<dbReference type="InterPro" id="IPR006311">
    <property type="entry name" value="TAT_signal"/>
</dbReference>
<evidence type="ECO:0000256" key="1">
    <source>
        <dbReference type="SAM" id="SignalP"/>
    </source>
</evidence>